<dbReference type="Proteomes" id="UP000270025">
    <property type="component" value="Chromosome"/>
</dbReference>
<name>A0A3S4MRB5_9STRE</name>
<organism evidence="2 3">
    <name type="scientific">Streptococcus viridans</name>
    <dbReference type="NCBI Taxonomy" id="78535"/>
    <lineage>
        <taxon>Bacteria</taxon>
        <taxon>Bacillati</taxon>
        <taxon>Bacillota</taxon>
        <taxon>Bacilli</taxon>
        <taxon>Lactobacillales</taxon>
        <taxon>Streptococcaceae</taxon>
        <taxon>Streptococcus</taxon>
    </lineage>
</organism>
<sequence length="75" mass="8370">MLNQLLSLYIESLIITSVGVLVASAVWIGLRAARKTDKTAKERQLNLYDILLIDIMTIPVLTFAVIGVLFILRAR</sequence>
<proteinExistence type="predicted"/>
<dbReference type="RefSeq" id="WP_126403839.1">
    <property type="nucleotide sequence ID" value="NZ_LR134266.1"/>
</dbReference>
<keyword evidence="1" id="KW-0812">Transmembrane</keyword>
<dbReference type="InterPro" id="IPR025134">
    <property type="entry name" value="DUF4059"/>
</dbReference>
<feature type="transmembrane region" description="Helical" evidence="1">
    <location>
        <begin position="51"/>
        <end position="72"/>
    </location>
</feature>
<keyword evidence="1" id="KW-1133">Transmembrane helix</keyword>
<keyword evidence="1" id="KW-0472">Membrane</keyword>
<reference evidence="2 3" key="1">
    <citation type="submission" date="2018-12" db="EMBL/GenBank/DDBJ databases">
        <authorList>
            <consortium name="Pathogen Informatics"/>
        </authorList>
    </citation>
    <scope>NUCLEOTIDE SEQUENCE [LARGE SCALE GENOMIC DNA]</scope>
    <source>
        <strain evidence="2 3">NCTC3166</strain>
    </source>
</reference>
<feature type="transmembrane region" description="Helical" evidence="1">
    <location>
        <begin position="6"/>
        <end position="30"/>
    </location>
</feature>
<keyword evidence="3" id="KW-1185">Reference proteome</keyword>
<gene>
    <name evidence="2" type="primary">aapA</name>
    <name evidence="2" type="ORF">NCTC3166_00497</name>
</gene>
<protein>
    <submittedName>
        <fullName evidence="2">Amino acid transporter, AAT family</fullName>
    </submittedName>
</protein>
<dbReference type="KEGG" id="svf:NCTC3166_00497"/>
<dbReference type="EMBL" id="LR134266">
    <property type="protein sequence ID" value="VED66702.1"/>
    <property type="molecule type" value="Genomic_DNA"/>
</dbReference>
<accession>A0A3S4MRB5</accession>
<dbReference type="AlphaFoldDB" id="A0A3S4MRB5"/>
<evidence type="ECO:0000313" key="2">
    <source>
        <dbReference type="EMBL" id="VED66702.1"/>
    </source>
</evidence>
<evidence type="ECO:0000313" key="3">
    <source>
        <dbReference type="Proteomes" id="UP000270025"/>
    </source>
</evidence>
<dbReference type="Pfam" id="PF13268">
    <property type="entry name" value="DUF4059"/>
    <property type="match status" value="1"/>
</dbReference>
<evidence type="ECO:0000256" key="1">
    <source>
        <dbReference type="SAM" id="Phobius"/>
    </source>
</evidence>